<sequence>MEYVQKYRNNWKSHVRRMSRKRIPRIITVSDCTTEVCFSELLQVIEASTADDEKQESGGLFVQRMDQALEILASVKVDDEFHDVICLVKQIIEEVLCHAMAISQVSAPRDSSNIATCCQKVLIALENIKEESAHDAINMSVRQNLCFALAEALEYLEQEVNSSLLRLVLEVFCEPYAPLKKLVKTCAETYDMIRCAEDLDDAIVELDLHVDRIMQIGMFAMACSVDIKRILGIKSCLASLESLEPELVPAVTTYYLDVEKCGYRNHVKMLSCHWQSEVLHLEKLIDGIVDPAAFCQIIYDDLHKLVKMLKVSLHKEKFILKDLVHRISVKSGKLVRHLFISTNEMEPIASQLNIPNMVQELKRDDHLDFPNSVKDLPLDISDSYSRDERKFTGTPLKSINMFKDEENLKPFLERGKQLCQERSILYQTPKSAKKPPSLALSSAYNNHIPKRLFSRDDSVIAEQESAHLMSVNDTLGLEITEILEKLTFLSDTLSLGSDLYS</sequence>
<keyword evidence="4" id="KW-1185">Reference proteome</keyword>
<dbReference type="GO" id="GO:0016342">
    <property type="term" value="C:catenin complex"/>
    <property type="evidence" value="ECO:0007669"/>
    <property type="project" value="TreeGrafter"/>
</dbReference>
<dbReference type="GO" id="GO:0098609">
    <property type="term" value="P:cell-cell adhesion"/>
    <property type="evidence" value="ECO:0007669"/>
    <property type="project" value="TreeGrafter"/>
</dbReference>
<comment type="subcellular location">
    <subcellularLocation>
        <location evidence="1">Cytoplasm</location>
    </subcellularLocation>
</comment>
<comment type="caution">
    <text evidence="3">The sequence shown here is derived from an EMBL/GenBank/DDBJ whole genome shotgun (WGS) entry which is preliminary data.</text>
</comment>
<proteinExistence type="predicted"/>
<dbReference type="PANTHER" id="PTHR18914:SF33">
    <property type="entry name" value="RE47911P-RELATED"/>
    <property type="match status" value="1"/>
</dbReference>
<evidence type="ECO:0008006" key="5">
    <source>
        <dbReference type="Google" id="ProtNLM"/>
    </source>
</evidence>
<evidence type="ECO:0000256" key="1">
    <source>
        <dbReference type="ARBA" id="ARBA00004496"/>
    </source>
</evidence>
<protein>
    <recommendedName>
        <fullName evidence="5">Serendipity locus protein alpha</fullName>
    </recommendedName>
</protein>
<dbReference type="Pfam" id="PF05482">
    <property type="entry name" value="Serendipity_A"/>
    <property type="match status" value="1"/>
</dbReference>
<dbReference type="InterPro" id="IPR008837">
    <property type="entry name" value="Serendipity_A"/>
</dbReference>
<evidence type="ECO:0000313" key="4">
    <source>
        <dbReference type="Proteomes" id="UP001233999"/>
    </source>
</evidence>
<accession>A0AAD8AC65</accession>
<dbReference type="PANTHER" id="PTHR18914">
    <property type="entry name" value="ALPHA CATENIN"/>
    <property type="match status" value="1"/>
</dbReference>
<dbReference type="GO" id="GO:0007349">
    <property type="term" value="P:cellularization"/>
    <property type="evidence" value="ECO:0007669"/>
    <property type="project" value="InterPro"/>
</dbReference>
<organism evidence="3 4">
    <name type="scientific">Diploptera punctata</name>
    <name type="common">Pacific beetle cockroach</name>
    <dbReference type="NCBI Taxonomy" id="6984"/>
    <lineage>
        <taxon>Eukaryota</taxon>
        <taxon>Metazoa</taxon>
        <taxon>Ecdysozoa</taxon>
        <taxon>Arthropoda</taxon>
        <taxon>Hexapoda</taxon>
        <taxon>Insecta</taxon>
        <taxon>Pterygota</taxon>
        <taxon>Neoptera</taxon>
        <taxon>Polyneoptera</taxon>
        <taxon>Dictyoptera</taxon>
        <taxon>Blattodea</taxon>
        <taxon>Blaberoidea</taxon>
        <taxon>Blaberidae</taxon>
        <taxon>Diplopterinae</taxon>
        <taxon>Diploptera</taxon>
    </lineage>
</organism>
<dbReference type="Proteomes" id="UP001233999">
    <property type="component" value="Unassembled WGS sequence"/>
</dbReference>
<dbReference type="GO" id="GO:0005912">
    <property type="term" value="C:adherens junction"/>
    <property type="evidence" value="ECO:0007669"/>
    <property type="project" value="TreeGrafter"/>
</dbReference>
<dbReference type="GO" id="GO:0005737">
    <property type="term" value="C:cytoplasm"/>
    <property type="evidence" value="ECO:0007669"/>
    <property type="project" value="UniProtKB-SubCell"/>
</dbReference>
<dbReference type="Gene3D" id="1.20.120.810">
    <property type="entry name" value="Vinculin, Vh2 four-helix bundle"/>
    <property type="match status" value="1"/>
</dbReference>
<gene>
    <name evidence="3" type="ORF">L9F63_012669</name>
</gene>
<reference evidence="3" key="2">
    <citation type="submission" date="2023-05" db="EMBL/GenBank/DDBJ databases">
        <authorList>
            <person name="Fouks B."/>
        </authorList>
    </citation>
    <scope>NUCLEOTIDE SEQUENCE</scope>
    <source>
        <strain evidence="3">Stay&amp;Tobe</strain>
        <tissue evidence="3">Testes</tissue>
    </source>
</reference>
<evidence type="ECO:0000256" key="2">
    <source>
        <dbReference type="ARBA" id="ARBA00022490"/>
    </source>
</evidence>
<reference evidence="3" key="1">
    <citation type="journal article" date="2023" name="IScience">
        <title>Live-bearing cockroach genome reveals convergent evolutionary mechanisms linked to viviparity in insects and beyond.</title>
        <authorList>
            <person name="Fouks B."/>
            <person name="Harrison M.C."/>
            <person name="Mikhailova A.A."/>
            <person name="Marchal E."/>
            <person name="English S."/>
            <person name="Carruthers M."/>
            <person name="Jennings E.C."/>
            <person name="Chiamaka E.L."/>
            <person name="Frigard R.A."/>
            <person name="Pippel M."/>
            <person name="Attardo G.M."/>
            <person name="Benoit J.B."/>
            <person name="Bornberg-Bauer E."/>
            <person name="Tobe S.S."/>
        </authorList>
    </citation>
    <scope>NUCLEOTIDE SEQUENCE</scope>
    <source>
        <strain evidence="3">Stay&amp;Tobe</strain>
    </source>
</reference>
<evidence type="ECO:0000313" key="3">
    <source>
        <dbReference type="EMBL" id="KAJ9596302.1"/>
    </source>
</evidence>
<dbReference type="GO" id="GO:0051015">
    <property type="term" value="F:actin filament binding"/>
    <property type="evidence" value="ECO:0007669"/>
    <property type="project" value="TreeGrafter"/>
</dbReference>
<dbReference type="GO" id="GO:0008013">
    <property type="term" value="F:beta-catenin binding"/>
    <property type="evidence" value="ECO:0007669"/>
    <property type="project" value="TreeGrafter"/>
</dbReference>
<dbReference type="AlphaFoldDB" id="A0AAD8AC65"/>
<dbReference type="GO" id="GO:0016477">
    <property type="term" value="P:cell migration"/>
    <property type="evidence" value="ECO:0007669"/>
    <property type="project" value="TreeGrafter"/>
</dbReference>
<dbReference type="EMBL" id="JASPKZ010001997">
    <property type="protein sequence ID" value="KAJ9596302.1"/>
    <property type="molecule type" value="Genomic_DNA"/>
</dbReference>
<name>A0AAD8AC65_DIPPU</name>
<keyword evidence="2" id="KW-0963">Cytoplasm</keyword>